<keyword evidence="3" id="KW-0560">Oxidoreductase</keyword>
<sequence>MNLIESLNWRYATKKFDASKKINQATVNTILEAGNLSASSYGLQPWKLVLVETPELRQKLVEHAWGQQQVADASHLIVIARDADLTAEDVEAFVKNVATTRELPEEALADYKGMMLNTVNTLPAEAKDVWVSKQAYIVLGNLLAACAQLGVDSTPMEGFVPEKFDEVLGLDKHGLKSTVILPIGYRAEDDAYQHLAKVRKDINEVVVKL</sequence>
<evidence type="ECO:0000256" key="1">
    <source>
        <dbReference type="ARBA" id="ARBA00007118"/>
    </source>
</evidence>
<dbReference type="PANTHER" id="PTHR43673">
    <property type="entry name" value="NAD(P)H NITROREDUCTASE YDGI-RELATED"/>
    <property type="match status" value="1"/>
</dbReference>
<name>A0A7X8SHP8_9BACT</name>
<dbReference type="InterPro" id="IPR029479">
    <property type="entry name" value="Nitroreductase"/>
</dbReference>
<dbReference type="Pfam" id="PF00881">
    <property type="entry name" value="Nitroreductase"/>
    <property type="match status" value="1"/>
</dbReference>
<dbReference type="CDD" id="cd02149">
    <property type="entry name" value="NfsB-like"/>
    <property type="match status" value="1"/>
</dbReference>
<protein>
    <submittedName>
        <fullName evidence="5">NAD(P)H-dependent oxidoreductase</fullName>
    </submittedName>
</protein>
<dbReference type="RefSeq" id="WP_168881148.1">
    <property type="nucleotide sequence ID" value="NZ_JABAIL010000001.1"/>
</dbReference>
<dbReference type="GO" id="GO:0016491">
    <property type="term" value="F:oxidoreductase activity"/>
    <property type="evidence" value="ECO:0007669"/>
    <property type="project" value="UniProtKB-KW"/>
</dbReference>
<dbReference type="InterPro" id="IPR033878">
    <property type="entry name" value="NfsB-like"/>
</dbReference>
<evidence type="ECO:0000313" key="6">
    <source>
        <dbReference type="Proteomes" id="UP000585050"/>
    </source>
</evidence>
<keyword evidence="2" id="KW-0521">NADP</keyword>
<keyword evidence="6" id="KW-1185">Reference proteome</keyword>
<dbReference type="PANTHER" id="PTHR43673:SF10">
    <property type="entry name" value="NADH DEHYDROGENASE_NAD(P)H NITROREDUCTASE XCC3605-RELATED"/>
    <property type="match status" value="1"/>
</dbReference>
<dbReference type="SUPFAM" id="SSF55469">
    <property type="entry name" value="FMN-dependent nitroreductase-like"/>
    <property type="match status" value="1"/>
</dbReference>
<accession>A0A7X8SHP8</accession>
<feature type="domain" description="Nitroreductase" evidence="4">
    <location>
        <begin position="8"/>
        <end position="185"/>
    </location>
</feature>
<dbReference type="Proteomes" id="UP000585050">
    <property type="component" value="Unassembled WGS sequence"/>
</dbReference>
<dbReference type="Gene3D" id="3.40.109.10">
    <property type="entry name" value="NADH Oxidase"/>
    <property type="match status" value="1"/>
</dbReference>
<dbReference type="AlphaFoldDB" id="A0A7X8SHP8"/>
<dbReference type="EMBL" id="JABAIL010000001">
    <property type="protein sequence ID" value="NLR90448.1"/>
    <property type="molecule type" value="Genomic_DNA"/>
</dbReference>
<evidence type="ECO:0000313" key="5">
    <source>
        <dbReference type="EMBL" id="NLR90448.1"/>
    </source>
</evidence>
<evidence type="ECO:0000256" key="2">
    <source>
        <dbReference type="ARBA" id="ARBA00022857"/>
    </source>
</evidence>
<evidence type="ECO:0000259" key="4">
    <source>
        <dbReference type="Pfam" id="PF00881"/>
    </source>
</evidence>
<evidence type="ECO:0000256" key="3">
    <source>
        <dbReference type="ARBA" id="ARBA00023002"/>
    </source>
</evidence>
<dbReference type="InterPro" id="IPR000415">
    <property type="entry name" value="Nitroreductase-like"/>
</dbReference>
<reference evidence="5 6" key="1">
    <citation type="submission" date="2020-04" db="EMBL/GenBank/DDBJ databases">
        <title>Flammeovirga sp. SR4, a novel species isolated from seawater.</title>
        <authorList>
            <person name="Wang X."/>
        </authorList>
    </citation>
    <scope>NUCLEOTIDE SEQUENCE [LARGE SCALE GENOMIC DNA]</scope>
    <source>
        <strain evidence="5 6">SR4</strain>
    </source>
</reference>
<comment type="caution">
    <text evidence="5">The sequence shown here is derived from an EMBL/GenBank/DDBJ whole genome shotgun (WGS) entry which is preliminary data.</text>
</comment>
<comment type="similarity">
    <text evidence="1">Belongs to the nitroreductase family.</text>
</comment>
<gene>
    <name evidence="5" type="ORF">HGP29_04485</name>
</gene>
<organism evidence="5 6">
    <name type="scientific">Flammeovirga agarivorans</name>
    <dbReference type="NCBI Taxonomy" id="2726742"/>
    <lineage>
        <taxon>Bacteria</taxon>
        <taxon>Pseudomonadati</taxon>
        <taxon>Bacteroidota</taxon>
        <taxon>Cytophagia</taxon>
        <taxon>Cytophagales</taxon>
        <taxon>Flammeovirgaceae</taxon>
        <taxon>Flammeovirga</taxon>
    </lineage>
</organism>
<proteinExistence type="inferred from homology"/>